<evidence type="ECO:0000256" key="11">
    <source>
        <dbReference type="ARBA" id="ARBA00023136"/>
    </source>
</evidence>
<evidence type="ECO:0000259" key="14">
    <source>
        <dbReference type="PROSITE" id="PS50885"/>
    </source>
</evidence>
<evidence type="ECO:0000259" key="12">
    <source>
        <dbReference type="PROSITE" id="PS50109"/>
    </source>
</evidence>
<evidence type="ECO:0000313" key="16">
    <source>
        <dbReference type="Proteomes" id="UP000294650"/>
    </source>
</evidence>
<dbReference type="SUPFAM" id="SSF55785">
    <property type="entry name" value="PYP-like sensor domain (PAS domain)"/>
    <property type="match status" value="1"/>
</dbReference>
<dbReference type="InterPro" id="IPR013767">
    <property type="entry name" value="PAS_fold"/>
</dbReference>
<dbReference type="InterPro" id="IPR003660">
    <property type="entry name" value="HAMP_dom"/>
</dbReference>
<gene>
    <name evidence="15" type="ORF">EDD68_10548</name>
</gene>
<dbReference type="EC" id="2.7.13.3" evidence="3"/>
<keyword evidence="9" id="KW-0067">ATP-binding</keyword>
<evidence type="ECO:0000256" key="9">
    <source>
        <dbReference type="ARBA" id="ARBA00022840"/>
    </source>
</evidence>
<dbReference type="GO" id="GO:0005886">
    <property type="term" value="C:plasma membrane"/>
    <property type="evidence" value="ECO:0007669"/>
    <property type="project" value="UniProtKB-SubCell"/>
</dbReference>
<dbReference type="GO" id="GO:0006355">
    <property type="term" value="P:regulation of DNA-templated transcription"/>
    <property type="evidence" value="ECO:0007669"/>
    <property type="project" value="InterPro"/>
</dbReference>
<keyword evidence="8 15" id="KW-0418">Kinase</keyword>
<dbReference type="CDD" id="cd06225">
    <property type="entry name" value="HAMP"/>
    <property type="match status" value="1"/>
</dbReference>
<dbReference type="NCBIfam" id="NF033092">
    <property type="entry name" value="HK_WalK"/>
    <property type="match status" value="1"/>
</dbReference>
<organism evidence="15 16">
    <name type="scientific">Melghiribacillus thermohalophilus</name>
    <dbReference type="NCBI Taxonomy" id="1324956"/>
    <lineage>
        <taxon>Bacteria</taxon>
        <taxon>Bacillati</taxon>
        <taxon>Bacillota</taxon>
        <taxon>Bacilli</taxon>
        <taxon>Bacillales</taxon>
        <taxon>Bacillaceae</taxon>
        <taxon>Melghiribacillus</taxon>
    </lineage>
</organism>
<dbReference type="GO" id="GO:0005524">
    <property type="term" value="F:ATP binding"/>
    <property type="evidence" value="ECO:0007669"/>
    <property type="project" value="UniProtKB-KW"/>
</dbReference>
<name>A0A4R3N8P0_9BACI</name>
<dbReference type="SMART" id="SM00091">
    <property type="entry name" value="PAS"/>
    <property type="match status" value="1"/>
</dbReference>
<dbReference type="SUPFAM" id="SSF158472">
    <property type="entry name" value="HAMP domain-like"/>
    <property type="match status" value="1"/>
</dbReference>
<keyword evidence="6" id="KW-0808">Transferase</keyword>
<feature type="domain" description="HAMP" evidence="14">
    <location>
        <begin position="206"/>
        <end position="258"/>
    </location>
</feature>
<dbReference type="GO" id="GO:0016036">
    <property type="term" value="P:cellular response to phosphate starvation"/>
    <property type="evidence" value="ECO:0007669"/>
    <property type="project" value="TreeGrafter"/>
</dbReference>
<dbReference type="InterPro" id="IPR036890">
    <property type="entry name" value="HATPase_C_sf"/>
</dbReference>
<dbReference type="InterPro" id="IPR000014">
    <property type="entry name" value="PAS"/>
</dbReference>
<dbReference type="Pfam" id="PF23846">
    <property type="entry name" value="Cache_WalK"/>
    <property type="match status" value="1"/>
</dbReference>
<evidence type="ECO:0000256" key="7">
    <source>
        <dbReference type="ARBA" id="ARBA00022741"/>
    </source>
</evidence>
<keyword evidence="5" id="KW-0597">Phosphoprotein</keyword>
<dbReference type="SMART" id="SM00304">
    <property type="entry name" value="HAMP"/>
    <property type="match status" value="1"/>
</dbReference>
<evidence type="ECO:0000256" key="6">
    <source>
        <dbReference type="ARBA" id="ARBA00022679"/>
    </source>
</evidence>
<evidence type="ECO:0000313" key="15">
    <source>
        <dbReference type="EMBL" id="TCT24596.1"/>
    </source>
</evidence>
<dbReference type="GO" id="GO:0000155">
    <property type="term" value="F:phosphorelay sensor kinase activity"/>
    <property type="evidence" value="ECO:0007669"/>
    <property type="project" value="InterPro"/>
</dbReference>
<keyword evidence="11" id="KW-0472">Membrane</keyword>
<reference evidence="15 16" key="1">
    <citation type="submission" date="2019-03" db="EMBL/GenBank/DDBJ databases">
        <title>Genomic Encyclopedia of Type Strains, Phase IV (KMG-IV): sequencing the most valuable type-strain genomes for metagenomic binning, comparative biology and taxonomic classification.</title>
        <authorList>
            <person name="Goeker M."/>
        </authorList>
    </citation>
    <scope>NUCLEOTIDE SEQUENCE [LARGE SCALE GENOMIC DNA]</scope>
    <source>
        <strain evidence="15 16">DSM 25894</strain>
    </source>
</reference>
<dbReference type="Pfam" id="PF02518">
    <property type="entry name" value="HATPase_c"/>
    <property type="match status" value="1"/>
</dbReference>
<dbReference type="InterPro" id="IPR050351">
    <property type="entry name" value="BphY/WalK/GraS-like"/>
</dbReference>
<dbReference type="InterPro" id="IPR003594">
    <property type="entry name" value="HATPase_dom"/>
</dbReference>
<dbReference type="CDD" id="cd00075">
    <property type="entry name" value="HATPase"/>
    <property type="match status" value="1"/>
</dbReference>
<dbReference type="SMART" id="SM00388">
    <property type="entry name" value="HisKA"/>
    <property type="match status" value="1"/>
</dbReference>
<dbReference type="PANTHER" id="PTHR45453">
    <property type="entry name" value="PHOSPHATE REGULON SENSOR PROTEIN PHOR"/>
    <property type="match status" value="1"/>
</dbReference>
<dbReference type="PANTHER" id="PTHR45453:SF1">
    <property type="entry name" value="PHOSPHATE REGULON SENSOR PROTEIN PHOR"/>
    <property type="match status" value="1"/>
</dbReference>
<dbReference type="Gene3D" id="1.10.8.500">
    <property type="entry name" value="HAMP domain in histidine kinase"/>
    <property type="match status" value="1"/>
</dbReference>
<dbReference type="Gene3D" id="1.10.287.130">
    <property type="match status" value="1"/>
</dbReference>
<keyword evidence="16" id="KW-1185">Reference proteome</keyword>
<dbReference type="AlphaFoldDB" id="A0A4R3N8P0"/>
<feature type="domain" description="PAS" evidence="13">
    <location>
        <begin position="263"/>
        <end position="318"/>
    </location>
</feature>
<dbReference type="RefSeq" id="WP_132371324.1">
    <property type="nucleotide sequence ID" value="NZ_SMAN01000005.1"/>
</dbReference>
<dbReference type="InterPro" id="IPR005467">
    <property type="entry name" value="His_kinase_dom"/>
</dbReference>
<evidence type="ECO:0000259" key="13">
    <source>
        <dbReference type="PROSITE" id="PS50112"/>
    </source>
</evidence>
<dbReference type="Gene3D" id="3.30.450.20">
    <property type="entry name" value="PAS domain"/>
    <property type="match status" value="2"/>
</dbReference>
<dbReference type="InterPro" id="IPR036097">
    <property type="entry name" value="HisK_dim/P_sf"/>
</dbReference>
<proteinExistence type="predicted"/>
<dbReference type="Pfam" id="PF00989">
    <property type="entry name" value="PAS"/>
    <property type="match status" value="1"/>
</dbReference>
<dbReference type="CDD" id="cd00130">
    <property type="entry name" value="PAS"/>
    <property type="match status" value="1"/>
</dbReference>
<dbReference type="FunFam" id="3.30.565.10:FF:000006">
    <property type="entry name" value="Sensor histidine kinase WalK"/>
    <property type="match status" value="1"/>
</dbReference>
<evidence type="ECO:0000256" key="4">
    <source>
        <dbReference type="ARBA" id="ARBA00022475"/>
    </source>
</evidence>
<comment type="catalytic activity">
    <reaction evidence="1">
        <text>ATP + protein L-histidine = ADP + protein N-phospho-L-histidine.</text>
        <dbReference type="EC" id="2.7.13.3"/>
    </reaction>
</comment>
<dbReference type="Gene3D" id="3.30.565.10">
    <property type="entry name" value="Histidine kinase-like ATPase, C-terminal domain"/>
    <property type="match status" value="1"/>
</dbReference>
<dbReference type="SUPFAM" id="SSF55874">
    <property type="entry name" value="ATPase domain of HSP90 chaperone/DNA topoisomerase II/histidine kinase"/>
    <property type="match status" value="1"/>
</dbReference>
<dbReference type="OrthoDB" id="9813151at2"/>
<dbReference type="CDD" id="cd00082">
    <property type="entry name" value="HisKA"/>
    <property type="match status" value="1"/>
</dbReference>
<sequence>MKKKMKFFQSIQFKFILIYILLLLIAIQVIGAYFARQMENQLLENFYEKMNGHIQLMAYNLEQSFAEGQKEEDTLQQEVYDILTDFDSNEISEIQVINNNRKVLATTNQFDQSIVGKRTTNSNVKFTLLVGAKDREILLNPQTGYRTLVMTYPIYTNQPNEIAGAIYLEANLEGVYEQLEDINRIFVNGTVLAISISALIGIIVARTITKPIAEMRRQAQVMAKGDFSKRVNVYSTDEIGQLAITFNHLNSRLKQAHANTEGERKKLSSVLSNMSDGVVATDSAGHIILMNAPAEALIGKSFQEVQGRSLLEVLNLESELSNIQSIQETGSIIVDFSKGDHHLILKANFSVIQGENEDIKGFITVLSDVTEQEKIERERKEFVANVSHELRTPLTTIRSYLEALTEGETWKDETIAPKFLNVTQNETERMIRLVNDLLQLSKMDNKDYQLNREKVEFVQFAHHIVDRFEMNKKEGIQFKRVFPNKKIYAWMDKDKMTQVMDNIISNALKYSPEGGTITFRIIQQRNMLRFHVSDEGMGIPKDQVDKIFERFYRVDKARSRQMGGTGLGLAIAREMIEAHRGKIWAESEEGKGTTITFSLPLSEPLRGDAS</sequence>
<dbReference type="InterPro" id="IPR035965">
    <property type="entry name" value="PAS-like_dom_sf"/>
</dbReference>
<dbReference type="PROSITE" id="PS50112">
    <property type="entry name" value="PAS"/>
    <property type="match status" value="1"/>
</dbReference>
<dbReference type="EMBL" id="SMAN01000005">
    <property type="protein sequence ID" value="TCT24596.1"/>
    <property type="molecule type" value="Genomic_DNA"/>
</dbReference>
<dbReference type="Proteomes" id="UP000294650">
    <property type="component" value="Unassembled WGS sequence"/>
</dbReference>
<evidence type="ECO:0000256" key="2">
    <source>
        <dbReference type="ARBA" id="ARBA00004651"/>
    </source>
</evidence>
<keyword evidence="7" id="KW-0547">Nucleotide-binding</keyword>
<dbReference type="GO" id="GO:0004721">
    <property type="term" value="F:phosphoprotein phosphatase activity"/>
    <property type="evidence" value="ECO:0007669"/>
    <property type="project" value="TreeGrafter"/>
</dbReference>
<accession>A0A4R3N8P0</accession>
<evidence type="ECO:0000256" key="8">
    <source>
        <dbReference type="ARBA" id="ARBA00022777"/>
    </source>
</evidence>
<protein>
    <recommendedName>
        <fullName evidence="3">histidine kinase</fullName>
        <ecNumber evidence="3">2.7.13.3</ecNumber>
    </recommendedName>
</protein>
<evidence type="ECO:0000256" key="1">
    <source>
        <dbReference type="ARBA" id="ARBA00000085"/>
    </source>
</evidence>
<dbReference type="SUPFAM" id="SSF47384">
    <property type="entry name" value="Homodimeric domain of signal transducing histidine kinase"/>
    <property type="match status" value="1"/>
</dbReference>
<dbReference type="InterPro" id="IPR049814">
    <property type="entry name" value="Resp_reg_WalK"/>
</dbReference>
<evidence type="ECO:0000256" key="3">
    <source>
        <dbReference type="ARBA" id="ARBA00012438"/>
    </source>
</evidence>
<evidence type="ECO:0000256" key="10">
    <source>
        <dbReference type="ARBA" id="ARBA00023012"/>
    </source>
</evidence>
<dbReference type="InterPro" id="IPR057640">
    <property type="entry name" value="Cache_WalK"/>
</dbReference>
<keyword evidence="10" id="KW-0902">Two-component regulatory system</keyword>
<dbReference type="SMART" id="SM00387">
    <property type="entry name" value="HATPase_c"/>
    <property type="match status" value="1"/>
</dbReference>
<dbReference type="FunFam" id="1.10.287.130:FF:000001">
    <property type="entry name" value="Two-component sensor histidine kinase"/>
    <property type="match status" value="1"/>
</dbReference>
<dbReference type="PROSITE" id="PS50885">
    <property type="entry name" value="HAMP"/>
    <property type="match status" value="1"/>
</dbReference>
<dbReference type="InterPro" id="IPR003661">
    <property type="entry name" value="HisK_dim/P_dom"/>
</dbReference>
<evidence type="ECO:0000256" key="5">
    <source>
        <dbReference type="ARBA" id="ARBA00022553"/>
    </source>
</evidence>
<feature type="domain" description="Histidine kinase" evidence="12">
    <location>
        <begin position="385"/>
        <end position="603"/>
    </location>
</feature>
<dbReference type="PRINTS" id="PR00344">
    <property type="entry name" value="BCTRLSENSOR"/>
</dbReference>
<comment type="subcellular location">
    <subcellularLocation>
        <location evidence="2">Cell membrane</location>
        <topology evidence="2">Multi-pass membrane protein</topology>
    </subcellularLocation>
</comment>
<dbReference type="NCBIfam" id="TIGR00229">
    <property type="entry name" value="sensory_box"/>
    <property type="match status" value="1"/>
</dbReference>
<keyword evidence="4" id="KW-1003">Cell membrane</keyword>
<dbReference type="Pfam" id="PF00672">
    <property type="entry name" value="HAMP"/>
    <property type="match status" value="1"/>
</dbReference>
<comment type="caution">
    <text evidence="15">The sequence shown here is derived from an EMBL/GenBank/DDBJ whole genome shotgun (WGS) entry which is preliminary data.</text>
</comment>
<dbReference type="PROSITE" id="PS50109">
    <property type="entry name" value="HIS_KIN"/>
    <property type="match status" value="1"/>
</dbReference>
<dbReference type="Pfam" id="PF00512">
    <property type="entry name" value="HisKA"/>
    <property type="match status" value="1"/>
</dbReference>
<dbReference type="InterPro" id="IPR004358">
    <property type="entry name" value="Sig_transdc_His_kin-like_C"/>
</dbReference>